<reference evidence="1 2" key="1">
    <citation type="journal article" date="2023" name="Mol. Ecol. Resour.">
        <title>Chromosome-level genome assembly of a triploid poplar Populus alba 'Berolinensis'.</title>
        <authorList>
            <person name="Chen S."/>
            <person name="Yu Y."/>
            <person name="Wang X."/>
            <person name="Wang S."/>
            <person name="Zhang T."/>
            <person name="Zhou Y."/>
            <person name="He R."/>
            <person name="Meng N."/>
            <person name="Wang Y."/>
            <person name="Liu W."/>
            <person name="Liu Z."/>
            <person name="Liu J."/>
            <person name="Guo Q."/>
            <person name="Huang H."/>
            <person name="Sederoff R.R."/>
            <person name="Wang G."/>
            <person name="Qu G."/>
            <person name="Chen S."/>
        </authorList>
    </citation>
    <scope>NUCLEOTIDE SEQUENCE [LARGE SCALE GENOMIC DNA]</scope>
    <source>
        <strain evidence="1">SC-2020</strain>
    </source>
</reference>
<evidence type="ECO:0000313" key="2">
    <source>
        <dbReference type="Proteomes" id="UP001164929"/>
    </source>
</evidence>
<organism evidence="1 2">
    <name type="scientific">Populus alba x Populus x berolinensis</name>
    <dbReference type="NCBI Taxonomy" id="444605"/>
    <lineage>
        <taxon>Eukaryota</taxon>
        <taxon>Viridiplantae</taxon>
        <taxon>Streptophyta</taxon>
        <taxon>Embryophyta</taxon>
        <taxon>Tracheophyta</taxon>
        <taxon>Spermatophyta</taxon>
        <taxon>Magnoliopsida</taxon>
        <taxon>eudicotyledons</taxon>
        <taxon>Gunneridae</taxon>
        <taxon>Pentapetalae</taxon>
        <taxon>rosids</taxon>
        <taxon>fabids</taxon>
        <taxon>Malpighiales</taxon>
        <taxon>Salicaceae</taxon>
        <taxon>Saliceae</taxon>
        <taxon>Populus</taxon>
    </lineage>
</organism>
<dbReference type="AlphaFoldDB" id="A0AAD6RNV9"/>
<proteinExistence type="predicted"/>
<evidence type="ECO:0000313" key="1">
    <source>
        <dbReference type="EMBL" id="KAJ7011487.1"/>
    </source>
</evidence>
<keyword evidence="2" id="KW-1185">Reference proteome</keyword>
<dbReference type="Proteomes" id="UP001164929">
    <property type="component" value="Chromosome 1"/>
</dbReference>
<name>A0AAD6RNV9_9ROSI</name>
<comment type="caution">
    <text evidence="1">The sequence shown here is derived from an EMBL/GenBank/DDBJ whole genome shotgun (WGS) entry which is preliminary data.</text>
</comment>
<gene>
    <name evidence="1" type="ORF">NC653_001808</name>
</gene>
<sequence>MLWLWLEIREEIQSYNDFFKQGHEAKELSHSKIRPHLEWADGKWISKSKV</sequence>
<dbReference type="EMBL" id="JAQIZT010000001">
    <property type="protein sequence ID" value="KAJ7011487.1"/>
    <property type="molecule type" value="Genomic_DNA"/>
</dbReference>
<accession>A0AAD6RNV9</accession>
<protein>
    <submittedName>
        <fullName evidence="1">Uncharacterized protein</fullName>
    </submittedName>
</protein>